<dbReference type="OrthoDB" id="14196at2"/>
<evidence type="ECO:0000256" key="6">
    <source>
        <dbReference type="PROSITE-ProRule" id="PRU00278"/>
    </source>
</evidence>
<evidence type="ECO:0000313" key="9">
    <source>
        <dbReference type="EMBL" id="RDI41491.1"/>
    </source>
</evidence>
<dbReference type="Gene3D" id="1.10.4030.10">
    <property type="entry name" value="Porin chaperone SurA, peptide-binding domain"/>
    <property type="match status" value="1"/>
</dbReference>
<evidence type="ECO:0000256" key="7">
    <source>
        <dbReference type="SAM" id="SignalP"/>
    </source>
</evidence>
<dbReference type="Proteomes" id="UP000254720">
    <property type="component" value="Unassembled WGS sequence"/>
</dbReference>
<accession>A0A370GCQ4</accession>
<dbReference type="InterPro" id="IPR000297">
    <property type="entry name" value="PPIase_PpiC"/>
</dbReference>
<dbReference type="PROSITE" id="PS50198">
    <property type="entry name" value="PPIC_PPIASE_2"/>
    <property type="match status" value="1"/>
</dbReference>
<dbReference type="SUPFAM" id="SSF54534">
    <property type="entry name" value="FKBP-like"/>
    <property type="match status" value="1"/>
</dbReference>
<keyword evidence="10" id="KW-1185">Reference proteome</keyword>
<protein>
    <submittedName>
        <fullName evidence="9">Peptidyl-prolyl cis-trans isomerase SurA</fullName>
    </submittedName>
</protein>
<evidence type="ECO:0000256" key="5">
    <source>
        <dbReference type="ARBA" id="ARBA00023235"/>
    </source>
</evidence>
<dbReference type="Pfam" id="PF00639">
    <property type="entry name" value="Rotamase"/>
    <property type="match status" value="1"/>
</dbReference>
<evidence type="ECO:0000256" key="3">
    <source>
        <dbReference type="ARBA" id="ARBA00023110"/>
    </source>
</evidence>
<dbReference type="GO" id="GO:0003755">
    <property type="term" value="F:peptidyl-prolyl cis-trans isomerase activity"/>
    <property type="evidence" value="ECO:0007669"/>
    <property type="project" value="UniProtKB-KW"/>
</dbReference>
<feature type="domain" description="PpiC" evidence="8">
    <location>
        <begin position="175"/>
        <end position="276"/>
    </location>
</feature>
<name>A0A370GCQ4_9COXI</name>
<dbReference type="PANTHER" id="PTHR47637">
    <property type="entry name" value="CHAPERONE SURA"/>
    <property type="match status" value="1"/>
</dbReference>
<dbReference type="EMBL" id="QQAX01000019">
    <property type="protein sequence ID" value="RDI41491.1"/>
    <property type="molecule type" value="Genomic_DNA"/>
</dbReference>
<dbReference type="Gene3D" id="3.10.50.40">
    <property type="match status" value="1"/>
</dbReference>
<evidence type="ECO:0000256" key="2">
    <source>
        <dbReference type="ARBA" id="ARBA00022764"/>
    </source>
</evidence>
<feature type="signal peptide" evidence="7">
    <location>
        <begin position="1"/>
        <end position="23"/>
    </location>
</feature>
<keyword evidence="5 6" id="KW-0413">Isomerase</keyword>
<sequence>MKKIFMTGLIVILSATLCIKSYAKSAQELDQILVIVNDDVITQSELNQALSMMKMQIAQAQMPVPPEAILQKQTLDQLINKKLQLQIAKQAGVHITDNDLDKAIERIAAQNNVSIDALYQRINQEGMKTADYRNEIRDQMTLQKLQQQEVVNRITITPQEVDTFMHSKIWQSNGTKEYRLEDILIPLSDTPSPAEITEAKKRAMALITKLHQGQNFREVAQAESSEKHALEGGDLGWRKLPEIPSAFAEQVTRMQVKEIAGPIQTSNGFHIIRLTDARAATDAQATPNRKQVEELLMQRKFEEAMQNWVSKLRGQAFISKIA</sequence>
<dbReference type="InterPro" id="IPR027304">
    <property type="entry name" value="Trigger_fact/SurA_dom_sf"/>
</dbReference>
<dbReference type="Pfam" id="PF09312">
    <property type="entry name" value="SurA_N"/>
    <property type="match status" value="1"/>
</dbReference>
<dbReference type="InterPro" id="IPR046357">
    <property type="entry name" value="PPIase_dom_sf"/>
</dbReference>
<organism evidence="9 10">
    <name type="scientific">Aquicella lusitana</name>
    <dbReference type="NCBI Taxonomy" id="254246"/>
    <lineage>
        <taxon>Bacteria</taxon>
        <taxon>Pseudomonadati</taxon>
        <taxon>Pseudomonadota</taxon>
        <taxon>Gammaproteobacteria</taxon>
        <taxon>Legionellales</taxon>
        <taxon>Coxiellaceae</taxon>
        <taxon>Aquicella</taxon>
    </lineage>
</organism>
<keyword evidence="2" id="KW-0574">Periplasm</keyword>
<keyword evidence="1 7" id="KW-0732">Signal</keyword>
<comment type="caution">
    <text evidence="9">The sequence shown here is derived from an EMBL/GenBank/DDBJ whole genome shotgun (WGS) entry which is preliminary data.</text>
</comment>
<evidence type="ECO:0000256" key="4">
    <source>
        <dbReference type="ARBA" id="ARBA00023186"/>
    </source>
</evidence>
<dbReference type="PANTHER" id="PTHR47637:SF1">
    <property type="entry name" value="CHAPERONE SURA"/>
    <property type="match status" value="1"/>
</dbReference>
<evidence type="ECO:0000313" key="10">
    <source>
        <dbReference type="Proteomes" id="UP000254720"/>
    </source>
</evidence>
<dbReference type="RefSeq" id="WP_114834899.1">
    <property type="nucleotide sequence ID" value="NZ_LR699114.1"/>
</dbReference>
<dbReference type="AlphaFoldDB" id="A0A370GCQ4"/>
<evidence type="ECO:0000256" key="1">
    <source>
        <dbReference type="ARBA" id="ARBA00022729"/>
    </source>
</evidence>
<reference evidence="9 10" key="1">
    <citation type="submission" date="2018-07" db="EMBL/GenBank/DDBJ databases">
        <title>Genomic Encyclopedia of Type Strains, Phase IV (KMG-IV): sequencing the most valuable type-strain genomes for metagenomic binning, comparative biology and taxonomic classification.</title>
        <authorList>
            <person name="Goeker M."/>
        </authorList>
    </citation>
    <scope>NUCLEOTIDE SEQUENCE [LARGE SCALE GENOMIC DNA]</scope>
    <source>
        <strain evidence="9 10">DSM 16500</strain>
    </source>
</reference>
<dbReference type="InterPro" id="IPR050280">
    <property type="entry name" value="OMP_Chaperone_SurA"/>
</dbReference>
<gene>
    <name evidence="9" type="ORF">C8D86_1199</name>
</gene>
<keyword evidence="3 6" id="KW-0697">Rotamase</keyword>
<feature type="chain" id="PRO_5016884317" evidence="7">
    <location>
        <begin position="24"/>
        <end position="322"/>
    </location>
</feature>
<proteinExistence type="predicted"/>
<keyword evidence="4" id="KW-0143">Chaperone</keyword>
<dbReference type="InterPro" id="IPR015391">
    <property type="entry name" value="SurA_N"/>
</dbReference>
<dbReference type="SUPFAM" id="SSF109998">
    <property type="entry name" value="Triger factor/SurA peptide-binding domain-like"/>
    <property type="match status" value="1"/>
</dbReference>
<evidence type="ECO:0000259" key="8">
    <source>
        <dbReference type="PROSITE" id="PS50198"/>
    </source>
</evidence>